<dbReference type="InParanoid" id="A0A078B5Y8"/>
<keyword evidence="5" id="KW-1185">Reference proteome</keyword>
<gene>
    <name evidence="4" type="primary">Contig3536.g3773</name>
    <name evidence="4" type="ORF">STYLEM_17856</name>
</gene>
<evidence type="ECO:0000256" key="3">
    <source>
        <dbReference type="SAM" id="Phobius"/>
    </source>
</evidence>
<dbReference type="PANTHER" id="PTHR47363">
    <property type="entry name" value="GLUCOKINASE"/>
    <property type="match status" value="1"/>
</dbReference>
<accession>A0A078B5Y8</accession>
<keyword evidence="1" id="KW-0808">Transferase</keyword>
<evidence type="ECO:0000256" key="2">
    <source>
        <dbReference type="ARBA" id="ARBA00022777"/>
    </source>
</evidence>
<dbReference type="GO" id="GO:0005524">
    <property type="term" value="F:ATP binding"/>
    <property type="evidence" value="ECO:0007669"/>
    <property type="project" value="InterPro"/>
</dbReference>
<evidence type="ECO:0000313" key="4">
    <source>
        <dbReference type="EMBL" id="CDW88732.1"/>
    </source>
</evidence>
<sequence>MSEEGQQAKTYQPYLVVGDIGGTNCRLQLLKMKLEDPENPEQVQVLKFNTQEELNLSSALNKLLEISKIHPADIQCAVLGIAGPVMKGAITYQYNINHWCPITEENLQRDTGIKKVKILNDLGAIGYGMINLKESELYPMYKPEEGVLEDLVRLVIGIGTGLGACQLMRPEEDGTFHVYASEVGMLKLQLYTQQDREFEDFQRNEKNSNSDVVQKVMSGRGIQNIFEFLAKKYPQESKLMNDKEGNFAEIKPEDICRYAQHENDQLCLDTLTYFIEYLGRYLADVAVSFMPLGGIFLTSSVIVAMEFLFERPEISKRFIHNFQNREGMSSILQRIPITVVKKADIATSGCVTYALIKNLFEFGEQE</sequence>
<dbReference type="InterPro" id="IPR043129">
    <property type="entry name" value="ATPase_NBD"/>
</dbReference>
<keyword evidence="2 4" id="KW-0418">Kinase</keyword>
<dbReference type="GO" id="GO:0004340">
    <property type="term" value="F:glucokinase activity"/>
    <property type="evidence" value="ECO:0007669"/>
    <property type="project" value="InterPro"/>
</dbReference>
<dbReference type="OrthoDB" id="10251652at2759"/>
<dbReference type="Gene3D" id="3.30.420.40">
    <property type="match status" value="1"/>
</dbReference>
<feature type="transmembrane region" description="Helical" evidence="3">
    <location>
        <begin position="289"/>
        <end position="309"/>
    </location>
</feature>
<dbReference type="GO" id="GO:0006096">
    <property type="term" value="P:glycolytic process"/>
    <property type="evidence" value="ECO:0007669"/>
    <property type="project" value="InterPro"/>
</dbReference>
<keyword evidence="3" id="KW-0812">Transmembrane</keyword>
<keyword evidence="3" id="KW-1133">Transmembrane helix</keyword>
<proteinExistence type="predicted"/>
<dbReference type="AlphaFoldDB" id="A0A078B5Y8"/>
<dbReference type="CDD" id="cd24008">
    <property type="entry name" value="ASKHA_NBD_GLK"/>
    <property type="match status" value="1"/>
</dbReference>
<protein>
    <submittedName>
        <fullName evidence="4">Glucokinase</fullName>
    </submittedName>
</protein>
<dbReference type="OMA" id="TNNPWII"/>
<evidence type="ECO:0000256" key="1">
    <source>
        <dbReference type="ARBA" id="ARBA00022679"/>
    </source>
</evidence>
<dbReference type="SUPFAM" id="SSF53067">
    <property type="entry name" value="Actin-like ATPase domain"/>
    <property type="match status" value="1"/>
</dbReference>
<dbReference type="EMBL" id="CCKQ01016852">
    <property type="protein sequence ID" value="CDW88732.1"/>
    <property type="molecule type" value="Genomic_DNA"/>
</dbReference>
<organism evidence="4 5">
    <name type="scientific">Stylonychia lemnae</name>
    <name type="common">Ciliate</name>
    <dbReference type="NCBI Taxonomy" id="5949"/>
    <lineage>
        <taxon>Eukaryota</taxon>
        <taxon>Sar</taxon>
        <taxon>Alveolata</taxon>
        <taxon>Ciliophora</taxon>
        <taxon>Intramacronucleata</taxon>
        <taxon>Spirotrichea</taxon>
        <taxon>Stichotrichia</taxon>
        <taxon>Sporadotrichida</taxon>
        <taxon>Oxytrichidae</taxon>
        <taxon>Stylonychinae</taxon>
        <taxon>Stylonychia</taxon>
    </lineage>
</organism>
<dbReference type="GO" id="GO:0005536">
    <property type="term" value="F:D-glucose binding"/>
    <property type="evidence" value="ECO:0007669"/>
    <property type="project" value="InterPro"/>
</dbReference>
<dbReference type="InterPro" id="IPR003836">
    <property type="entry name" value="Glucokinase"/>
</dbReference>
<dbReference type="Pfam" id="PF02685">
    <property type="entry name" value="Glucokinase"/>
    <property type="match status" value="1"/>
</dbReference>
<dbReference type="PANTHER" id="PTHR47363:SF1">
    <property type="entry name" value="GLUCOKINASE"/>
    <property type="match status" value="1"/>
</dbReference>
<reference evidence="4 5" key="1">
    <citation type="submission" date="2014-06" db="EMBL/GenBank/DDBJ databases">
        <authorList>
            <person name="Swart Estienne"/>
        </authorList>
    </citation>
    <scope>NUCLEOTIDE SEQUENCE [LARGE SCALE GENOMIC DNA]</scope>
    <source>
        <strain evidence="4 5">130c</strain>
    </source>
</reference>
<name>A0A078B5Y8_STYLE</name>
<evidence type="ECO:0000313" key="5">
    <source>
        <dbReference type="Proteomes" id="UP000039865"/>
    </source>
</evidence>
<dbReference type="Proteomes" id="UP000039865">
    <property type="component" value="Unassembled WGS sequence"/>
</dbReference>
<keyword evidence="3" id="KW-0472">Membrane</keyword>
<dbReference type="Gene3D" id="3.40.367.20">
    <property type="match status" value="1"/>
</dbReference>